<dbReference type="InterPro" id="IPR019794">
    <property type="entry name" value="Peroxidases_AS"/>
</dbReference>
<feature type="transmembrane region" description="Helical" evidence="18">
    <location>
        <begin position="20"/>
        <end position="38"/>
    </location>
</feature>
<dbReference type="SUPFAM" id="SSF48113">
    <property type="entry name" value="Heme-dependent peroxidases"/>
    <property type="match status" value="1"/>
</dbReference>
<dbReference type="Proteomes" id="UP001152523">
    <property type="component" value="Unassembled WGS sequence"/>
</dbReference>
<name>A0AAV0C2Q8_9ASTE</name>
<dbReference type="Pfam" id="PF00141">
    <property type="entry name" value="peroxidase"/>
    <property type="match status" value="1"/>
</dbReference>
<keyword evidence="10" id="KW-0560">Oxidoreductase</keyword>
<evidence type="ECO:0000256" key="5">
    <source>
        <dbReference type="ARBA" id="ARBA00022525"/>
    </source>
</evidence>
<dbReference type="GO" id="GO:0006979">
    <property type="term" value="P:response to oxidative stress"/>
    <property type="evidence" value="ECO:0007669"/>
    <property type="project" value="InterPro"/>
</dbReference>
<comment type="function">
    <text evidence="3">Removal of H(2)O(2), oxidation of toxic reductants, biosynthesis and degradation of lignin, suberization, auxin catabolism, response to environmental stresses such as wounding, pathogen attack and oxidative stress. These functions might be dependent on each isozyme/isoform in each plant tissue.</text>
</comment>
<dbReference type="GO" id="GO:0140825">
    <property type="term" value="F:lactoperoxidase activity"/>
    <property type="evidence" value="ECO:0007669"/>
    <property type="project" value="UniProtKB-EC"/>
</dbReference>
<sequence length="166" mass="18553">MENKEAKYDDHGHHDHHHLGMIFIMIVIMMVVNNGVGVDGRLRMDYYMMDCPLADFIVKNIVNKHLENDPTLAASLLRMHFHDCFIQGCDASVLIDSSQKNKAEKDSPANLSLRGYEVIDEAKEELEKQCPGVVSCADIVAMAARDAVFFAPIAWEQRGAHHSSSG</sequence>
<dbReference type="InterPro" id="IPR000823">
    <property type="entry name" value="Peroxidase_pln"/>
</dbReference>
<feature type="binding site" evidence="14">
    <location>
        <position position="88"/>
    </location>
    <ligand>
        <name>Ca(2+)</name>
        <dbReference type="ChEBI" id="CHEBI:29108"/>
        <label>1</label>
    </ligand>
</feature>
<evidence type="ECO:0000256" key="3">
    <source>
        <dbReference type="ARBA" id="ARBA00002322"/>
    </source>
</evidence>
<evidence type="ECO:0000256" key="11">
    <source>
        <dbReference type="ARBA" id="ARBA00023004"/>
    </source>
</evidence>
<dbReference type="GO" id="GO:0042744">
    <property type="term" value="P:hydrogen peroxide catabolic process"/>
    <property type="evidence" value="ECO:0007669"/>
    <property type="project" value="UniProtKB-KW"/>
</dbReference>
<dbReference type="GO" id="GO:0046872">
    <property type="term" value="F:metal ion binding"/>
    <property type="evidence" value="ECO:0007669"/>
    <property type="project" value="UniProtKB-KW"/>
</dbReference>
<keyword evidence="12" id="KW-0376">Hydrogen peroxide</keyword>
<feature type="binding site" evidence="14">
    <location>
        <position position="83"/>
    </location>
    <ligand>
        <name>Ca(2+)</name>
        <dbReference type="ChEBI" id="CHEBI:29108"/>
        <label>1</label>
    </ligand>
</feature>
<dbReference type="PROSITE" id="PS00436">
    <property type="entry name" value="PEROXIDASE_2"/>
    <property type="match status" value="1"/>
</dbReference>
<evidence type="ECO:0000256" key="16">
    <source>
        <dbReference type="PIRSR" id="PIRSR600823-5"/>
    </source>
</evidence>
<keyword evidence="16" id="KW-1015">Disulfide bond</keyword>
<evidence type="ECO:0000256" key="17">
    <source>
        <dbReference type="RuleBase" id="RU004241"/>
    </source>
</evidence>
<evidence type="ECO:0000256" key="10">
    <source>
        <dbReference type="ARBA" id="ARBA00023002"/>
    </source>
</evidence>
<keyword evidence="9 14" id="KW-0106">Calcium</keyword>
<dbReference type="PANTHER" id="PTHR31235">
    <property type="entry name" value="PEROXIDASE 25-RELATED"/>
    <property type="match status" value="1"/>
</dbReference>
<comment type="similarity">
    <text evidence="17">Belongs to the peroxidase family.</text>
</comment>
<evidence type="ECO:0000256" key="2">
    <source>
        <dbReference type="ARBA" id="ARBA00001970"/>
    </source>
</evidence>
<dbReference type="InterPro" id="IPR002016">
    <property type="entry name" value="Haem_peroxidase"/>
</dbReference>
<reference evidence="20" key="1">
    <citation type="submission" date="2022-07" db="EMBL/GenBank/DDBJ databases">
        <authorList>
            <person name="Macas J."/>
            <person name="Novak P."/>
            <person name="Neumann P."/>
        </authorList>
    </citation>
    <scope>NUCLEOTIDE SEQUENCE</scope>
</reference>
<dbReference type="PRINTS" id="PR00458">
    <property type="entry name" value="PEROXIDASE"/>
</dbReference>
<dbReference type="GO" id="GO:0020037">
    <property type="term" value="F:heme binding"/>
    <property type="evidence" value="ECO:0007669"/>
    <property type="project" value="InterPro"/>
</dbReference>
<keyword evidence="18" id="KW-1133">Transmembrane helix</keyword>
<evidence type="ECO:0000256" key="18">
    <source>
        <dbReference type="SAM" id="Phobius"/>
    </source>
</evidence>
<feature type="active site" description="Proton acceptor" evidence="13">
    <location>
        <position position="82"/>
    </location>
</feature>
<evidence type="ECO:0000313" key="20">
    <source>
        <dbReference type="EMBL" id="CAH9058409.1"/>
    </source>
</evidence>
<evidence type="ECO:0000256" key="12">
    <source>
        <dbReference type="ARBA" id="ARBA00023324"/>
    </source>
</evidence>
<evidence type="ECO:0000256" key="15">
    <source>
        <dbReference type="PIRSR" id="PIRSR600823-4"/>
    </source>
</evidence>
<keyword evidence="11" id="KW-0408">Iron</keyword>
<evidence type="ECO:0000256" key="6">
    <source>
        <dbReference type="ARBA" id="ARBA00022559"/>
    </source>
</evidence>
<keyword evidence="18" id="KW-0472">Membrane</keyword>
<comment type="caution">
    <text evidence="20">The sequence shown here is derived from an EMBL/GenBank/DDBJ whole genome shotgun (WGS) entry which is preliminary data.</text>
</comment>
<evidence type="ECO:0000256" key="14">
    <source>
        <dbReference type="PIRSR" id="PIRSR600823-3"/>
    </source>
</evidence>
<dbReference type="PRINTS" id="PR00461">
    <property type="entry name" value="PLPEROXIDASE"/>
</dbReference>
<comment type="cofactor">
    <cofactor evidence="2">
        <name>heme b</name>
        <dbReference type="ChEBI" id="CHEBI:60344"/>
    </cofactor>
</comment>
<evidence type="ECO:0000256" key="7">
    <source>
        <dbReference type="ARBA" id="ARBA00022617"/>
    </source>
</evidence>
<comment type="catalytic activity">
    <reaction evidence="1">
        <text>2 a phenolic donor + H2O2 = 2 a phenolic radical donor + 2 H2O</text>
        <dbReference type="Rhea" id="RHEA:56136"/>
        <dbReference type="ChEBI" id="CHEBI:15377"/>
        <dbReference type="ChEBI" id="CHEBI:16240"/>
        <dbReference type="ChEBI" id="CHEBI:139520"/>
        <dbReference type="ChEBI" id="CHEBI:139521"/>
        <dbReference type="EC" id="1.11.1.7"/>
    </reaction>
</comment>
<keyword evidence="18" id="KW-0812">Transmembrane</keyword>
<organism evidence="20 21">
    <name type="scientific">Cuscuta epithymum</name>
    <dbReference type="NCBI Taxonomy" id="186058"/>
    <lineage>
        <taxon>Eukaryota</taxon>
        <taxon>Viridiplantae</taxon>
        <taxon>Streptophyta</taxon>
        <taxon>Embryophyta</taxon>
        <taxon>Tracheophyta</taxon>
        <taxon>Spermatophyta</taxon>
        <taxon>Magnoliopsida</taxon>
        <taxon>eudicotyledons</taxon>
        <taxon>Gunneridae</taxon>
        <taxon>Pentapetalae</taxon>
        <taxon>asterids</taxon>
        <taxon>lamiids</taxon>
        <taxon>Solanales</taxon>
        <taxon>Convolvulaceae</taxon>
        <taxon>Cuscuteae</taxon>
        <taxon>Cuscuta</taxon>
        <taxon>Cuscuta subgen. Cuscuta</taxon>
    </lineage>
</organism>
<dbReference type="AlphaFoldDB" id="A0AAV0C2Q8"/>
<evidence type="ECO:0000256" key="4">
    <source>
        <dbReference type="ARBA" id="ARBA00012313"/>
    </source>
</evidence>
<evidence type="ECO:0000313" key="21">
    <source>
        <dbReference type="Proteomes" id="UP001152523"/>
    </source>
</evidence>
<feature type="binding site" evidence="14">
    <location>
        <position position="104"/>
    </location>
    <ligand>
        <name>Ca(2+)</name>
        <dbReference type="ChEBI" id="CHEBI:29108"/>
        <label>1</label>
    </ligand>
</feature>
<gene>
    <name evidence="20" type="ORF">CEPIT_LOCUS1235</name>
</gene>
<dbReference type="EC" id="1.11.1.7" evidence="4"/>
<evidence type="ECO:0000256" key="9">
    <source>
        <dbReference type="ARBA" id="ARBA00022837"/>
    </source>
</evidence>
<dbReference type="FunFam" id="1.10.520.10:FF:000008">
    <property type="entry name" value="Peroxidase"/>
    <property type="match status" value="1"/>
</dbReference>
<dbReference type="PROSITE" id="PS50873">
    <property type="entry name" value="PEROXIDASE_4"/>
    <property type="match status" value="1"/>
</dbReference>
<feature type="binding site" evidence="14">
    <location>
        <position position="90"/>
    </location>
    <ligand>
        <name>Ca(2+)</name>
        <dbReference type="ChEBI" id="CHEBI:29108"/>
        <label>1</label>
    </ligand>
</feature>
<feature type="domain" description="Plant heme peroxidase family profile" evidence="19">
    <location>
        <begin position="41"/>
        <end position="166"/>
    </location>
</feature>
<keyword evidence="5" id="KW-0964">Secreted</keyword>
<evidence type="ECO:0000256" key="13">
    <source>
        <dbReference type="PIRSR" id="PIRSR600823-1"/>
    </source>
</evidence>
<protein>
    <recommendedName>
        <fullName evidence="4">peroxidase</fullName>
        <ecNumber evidence="4">1.11.1.7</ecNumber>
    </recommendedName>
</protein>
<dbReference type="InterPro" id="IPR010255">
    <property type="entry name" value="Haem_peroxidase_sf"/>
</dbReference>
<evidence type="ECO:0000259" key="19">
    <source>
        <dbReference type="PROSITE" id="PS50873"/>
    </source>
</evidence>
<feature type="binding site" evidence="14">
    <location>
        <position position="92"/>
    </location>
    <ligand>
        <name>Ca(2+)</name>
        <dbReference type="ChEBI" id="CHEBI:29108"/>
        <label>1</label>
    </ligand>
</feature>
<evidence type="ECO:0000256" key="1">
    <source>
        <dbReference type="ARBA" id="ARBA00000189"/>
    </source>
</evidence>
<accession>A0AAV0C2Q8</accession>
<dbReference type="EMBL" id="CAMAPF010000008">
    <property type="protein sequence ID" value="CAH9058409.1"/>
    <property type="molecule type" value="Genomic_DNA"/>
</dbReference>
<dbReference type="Gene3D" id="1.10.520.10">
    <property type="match status" value="1"/>
</dbReference>
<proteinExistence type="inferred from homology"/>
<keyword evidence="6" id="KW-0575">Peroxidase</keyword>
<comment type="cofactor">
    <cofactor evidence="14">
        <name>Ca(2+)</name>
        <dbReference type="ChEBI" id="CHEBI:29108"/>
    </cofactor>
    <text evidence="14">Binds 2 calcium ions per subunit.</text>
</comment>
<keyword evidence="21" id="KW-1185">Reference proteome</keyword>
<evidence type="ECO:0000256" key="8">
    <source>
        <dbReference type="ARBA" id="ARBA00022723"/>
    </source>
</evidence>
<feature type="disulfide bond" evidence="16">
    <location>
        <begin position="51"/>
        <end position="130"/>
    </location>
</feature>
<keyword evidence="7" id="KW-0349">Heme</keyword>
<keyword evidence="8 14" id="KW-0479">Metal-binding</keyword>
<feature type="disulfide bond" evidence="16">
    <location>
        <begin position="84"/>
        <end position="89"/>
    </location>
</feature>
<feature type="site" description="Transition state stabilizer" evidence="15">
    <location>
        <position position="78"/>
    </location>
</feature>